<feature type="compositionally biased region" description="Polar residues" evidence="1">
    <location>
        <begin position="17"/>
        <end position="26"/>
    </location>
</feature>
<accession>A0A8M8UUD4</accession>
<protein>
    <submittedName>
        <fullName evidence="3">Uncharacterized protein LOC105165696 isoform X1</fullName>
    </submittedName>
</protein>
<dbReference type="RefSeq" id="XP_020550533.1">
    <property type="nucleotide sequence ID" value="XM_020694874.1"/>
</dbReference>
<organism evidence="2 3">
    <name type="scientific">Sesamum indicum</name>
    <name type="common">Oriental sesame</name>
    <name type="synonym">Sesamum orientale</name>
    <dbReference type="NCBI Taxonomy" id="4182"/>
    <lineage>
        <taxon>Eukaryota</taxon>
        <taxon>Viridiplantae</taxon>
        <taxon>Streptophyta</taxon>
        <taxon>Embryophyta</taxon>
        <taxon>Tracheophyta</taxon>
        <taxon>Spermatophyta</taxon>
        <taxon>Magnoliopsida</taxon>
        <taxon>eudicotyledons</taxon>
        <taxon>Gunneridae</taxon>
        <taxon>Pentapetalae</taxon>
        <taxon>asterids</taxon>
        <taxon>lamiids</taxon>
        <taxon>Lamiales</taxon>
        <taxon>Pedaliaceae</taxon>
        <taxon>Sesamum</taxon>
    </lineage>
</organism>
<feature type="region of interest" description="Disordered" evidence="1">
    <location>
        <begin position="260"/>
        <end position="279"/>
    </location>
</feature>
<feature type="compositionally biased region" description="Basic and acidic residues" evidence="1">
    <location>
        <begin position="61"/>
        <end position="72"/>
    </location>
</feature>
<gene>
    <name evidence="3" type="primary">LOC105165696</name>
</gene>
<dbReference type="OrthoDB" id="1938423at2759"/>
<keyword evidence="2" id="KW-1185">Reference proteome</keyword>
<reference evidence="3" key="1">
    <citation type="submission" date="2025-08" db="UniProtKB">
        <authorList>
            <consortium name="RefSeq"/>
        </authorList>
    </citation>
    <scope>IDENTIFICATION</scope>
</reference>
<sequence length="913" mass="103317">MRRKFKSGAEHPVTIGTGETTRNQGSDKPFEMRKAKKVRFIDTKMDGVGVPACATSSGGHEATRSPRSDAPKTSEYAYFVKVKNDAAHARCHSLHKKKKQLNSSTTNYVSRETINPSDVLRRSMKDLRSSVSGEMAGPSDPFLSPHGDEYDEPDQIISKEPTNKTKKRPQLISEIVSPVRQNPLSSLLNEASRDSDAFLSPLLYCSGDLPCPENQCNEKEIFPAKRHRFCERVAHISSFGAEKLHPRGFDLVSSHLTRLLPHGNENNDPRGDTDNSSKTLTFQESGYLDKGLHLSHERDWDMDLPKLGSGESSEIVLSDRDTFASGFPFPKYAAESHVQDELMDLDQCSRNSIDRSSLHDCSFCTHYRSGLFHFKDLDEFGSIVEHAREPHGLSPEWDVEWRKHWADSSSTIHDTAKNVCPGLATTWNVNQQPIVDKLLDAKGLCSSPLISNYYLEFGFPFPSYGTENHVQDEFMDPNKHSRSGIGRSSQTRHGFSFFTPFEAYRSAFLHFRELDEFGSIVEHAREEPRGLLLEWEKDRAVSSITNHDTAKNVCHGLATAWNVKQQQSVDDVLDAKGLCSSPILSNYYQFGFPFPNYDMERHVQDDFFMDLDQRSKSSIGRSSQTQHDFPFFTPFEGYRSGFFHFKDLDEFGTIVECAREEPRGLLLEWDFESGKSKVDSSIINHDTAKKVSPGLATTWNVNPQQIVDNVLDAKGLCSSPLLPNYYLEFDSLPNYGSTSCMMQNFALEFDGMKCAMAESGQFPLALPCNQECTTASEDKNADRRLYNSNIIFSYRDQDWLNNKVWDGKPESEFWWKRSSAADLSAEDLPPIAHDWRFPQNKKSLYSFPELEEAPGEAFLPSSEGTFNHHFLSSNLQSSLGTSINRPLLLNHASQDMSGQELYFDDDNNKLVYR</sequence>
<feature type="compositionally biased region" description="Basic and acidic residues" evidence="1">
    <location>
        <begin position="265"/>
        <end position="275"/>
    </location>
</feature>
<name>A0A8M8UUD4_SESIN</name>
<dbReference type="AlphaFoldDB" id="A0A8M8UUD4"/>
<dbReference type="Proteomes" id="UP000504604">
    <property type="component" value="Linkage group LG6"/>
</dbReference>
<evidence type="ECO:0000256" key="1">
    <source>
        <dbReference type="SAM" id="MobiDB-lite"/>
    </source>
</evidence>
<evidence type="ECO:0000313" key="2">
    <source>
        <dbReference type="Proteomes" id="UP000504604"/>
    </source>
</evidence>
<feature type="region of interest" description="Disordered" evidence="1">
    <location>
        <begin position="50"/>
        <end position="72"/>
    </location>
</feature>
<dbReference type="GeneID" id="105165696"/>
<feature type="region of interest" description="Disordered" evidence="1">
    <location>
        <begin position="130"/>
        <end position="150"/>
    </location>
</feature>
<evidence type="ECO:0000313" key="3">
    <source>
        <dbReference type="RefSeq" id="XP_020550533.1"/>
    </source>
</evidence>
<feature type="region of interest" description="Disordered" evidence="1">
    <location>
        <begin position="1"/>
        <end position="32"/>
    </location>
</feature>
<proteinExistence type="predicted"/>